<evidence type="ECO:0000313" key="2">
    <source>
        <dbReference type="Proteomes" id="UP000309997"/>
    </source>
</evidence>
<dbReference type="EMBL" id="RCHU02000017">
    <property type="protein sequence ID" value="KAL3567769.1"/>
    <property type="molecule type" value="Genomic_DNA"/>
</dbReference>
<gene>
    <name evidence="1" type="ORF">D5086_030420</name>
</gene>
<proteinExistence type="predicted"/>
<reference evidence="1 2" key="1">
    <citation type="journal article" date="2024" name="Plant Biotechnol. J.">
        <title>Genome and CRISPR/Cas9 system of a widespread forest tree (Populus alba) in the world.</title>
        <authorList>
            <person name="Liu Y.J."/>
            <person name="Jiang P.F."/>
            <person name="Han X.M."/>
            <person name="Li X.Y."/>
            <person name="Wang H.M."/>
            <person name="Wang Y.J."/>
            <person name="Wang X.X."/>
            <person name="Zeng Q.Y."/>
        </authorList>
    </citation>
    <scope>NUCLEOTIDE SEQUENCE [LARGE SCALE GENOMIC DNA]</scope>
    <source>
        <strain evidence="2">cv. PAL-ZL1</strain>
    </source>
</reference>
<sequence length="204" mass="22946">MSHFFHHMSRSRNDLHKDPNPETPLRKWNPVMTRLLIQPERLPILTCQSRKSGRTTAIRKREGRSSGLVSAQNKCDFWHIKEVSGGISCLCLPFSSSFALRLPVYYEVGKLKPGYHPPVASRTTLRGAAILQKSCSENYQSYSFRKKVISSSVSASFHPSSAMDNGKNWTVFEGDEEDSATLPEICLDDFQPTISCIKQGRGQP</sequence>
<keyword evidence="2" id="KW-1185">Reference proteome</keyword>
<evidence type="ECO:0000313" key="1">
    <source>
        <dbReference type="EMBL" id="KAL3567769.1"/>
    </source>
</evidence>
<protein>
    <submittedName>
        <fullName evidence="1">Uncharacterized protein</fullName>
    </submittedName>
</protein>
<name>A0ACC4AP34_POPAL</name>
<accession>A0ACC4AP34</accession>
<organism evidence="1 2">
    <name type="scientific">Populus alba</name>
    <name type="common">White poplar</name>
    <dbReference type="NCBI Taxonomy" id="43335"/>
    <lineage>
        <taxon>Eukaryota</taxon>
        <taxon>Viridiplantae</taxon>
        <taxon>Streptophyta</taxon>
        <taxon>Embryophyta</taxon>
        <taxon>Tracheophyta</taxon>
        <taxon>Spermatophyta</taxon>
        <taxon>Magnoliopsida</taxon>
        <taxon>eudicotyledons</taxon>
        <taxon>Gunneridae</taxon>
        <taxon>Pentapetalae</taxon>
        <taxon>rosids</taxon>
        <taxon>fabids</taxon>
        <taxon>Malpighiales</taxon>
        <taxon>Salicaceae</taxon>
        <taxon>Saliceae</taxon>
        <taxon>Populus</taxon>
    </lineage>
</organism>
<dbReference type="Proteomes" id="UP000309997">
    <property type="component" value="Unassembled WGS sequence"/>
</dbReference>
<comment type="caution">
    <text evidence="1">The sequence shown here is derived from an EMBL/GenBank/DDBJ whole genome shotgun (WGS) entry which is preliminary data.</text>
</comment>